<dbReference type="EMBL" id="KP714102">
    <property type="protein sequence ID" value="AKH40340.1"/>
    <property type="molecule type" value="Genomic_DNA"/>
</dbReference>
<evidence type="ECO:0000313" key="1">
    <source>
        <dbReference type="EMBL" id="AKH40340.1"/>
    </source>
</evidence>
<sequence>MTSTTVNDTISSTMPNFGEHSHLDRHNFNTEVNKTSIVVSFHTYYSEKTPVYYELLPFVQMLKFVKDRDIINSIPRGWIKRCEDFHDEKLVKAQILPETLFGEFSAVHFIITSSDSKIRLEFIEKLSELCFRKIDSTRMQRIHHKNRLLSEEVALLRSRQEKHSSVLDVIRETLKIISEHHIELEKVIKKIYDKI</sequence>
<accession>A0A0F7KIT5</accession>
<protein>
    <submittedName>
        <fullName evidence="1">Uncharacterized protein</fullName>
    </submittedName>
</protein>
<organism evidence="1">
    <name type="scientific">Kallithea virus</name>
    <dbReference type="NCBI Taxonomy" id="1654582"/>
    <lineage>
        <taxon>Viruses</taxon>
        <taxon>Viruses incertae sedis</taxon>
        <taxon>Naldaviricetes</taxon>
        <taxon>Lefavirales</taxon>
        <taxon>Nudiviridae</taxon>
        <taxon>Alphanudivirus</taxon>
        <taxon>Alphanudivirus dromelanogasteris</taxon>
    </lineage>
</organism>
<proteinExistence type="predicted"/>
<reference evidence="1" key="1">
    <citation type="journal article" date="2015" name="PLoS Biol.">
        <title>The Discovery, Distribution, and Evolution of Viruses Associated with Drosophila melanogaster.</title>
        <authorList>
            <person name="Webster C.L."/>
            <person name="Waldron F.M."/>
            <person name="Robertson S."/>
            <person name="Crowson D."/>
            <person name="Ferrari G."/>
            <person name="Quintana J.F."/>
            <person name="Brouqui J.M."/>
            <person name="Bayne E.H."/>
            <person name="Longdon B."/>
            <person name="Buck A.H."/>
            <person name="Lazzaro B.P."/>
            <person name="Akorli J."/>
            <person name="Haddrill P.R."/>
            <person name="Obbard D.J."/>
        </authorList>
    </citation>
    <scope>NUCLEOTIDE SEQUENCE</scope>
</reference>
<name>A0A0F7KIT5_9VIRU</name>